<organism evidence="1 2">
    <name type="scientific">Nesidiocoris tenuis</name>
    <dbReference type="NCBI Taxonomy" id="355587"/>
    <lineage>
        <taxon>Eukaryota</taxon>
        <taxon>Metazoa</taxon>
        <taxon>Ecdysozoa</taxon>
        <taxon>Arthropoda</taxon>
        <taxon>Hexapoda</taxon>
        <taxon>Insecta</taxon>
        <taxon>Pterygota</taxon>
        <taxon>Neoptera</taxon>
        <taxon>Paraneoptera</taxon>
        <taxon>Hemiptera</taxon>
        <taxon>Heteroptera</taxon>
        <taxon>Panheteroptera</taxon>
        <taxon>Cimicomorpha</taxon>
        <taxon>Miridae</taxon>
        <taxon>Dicyphina</taxon>
        <taxon>Nesidiocoris</taxon>
    </lineage>
</organism>
<dbReference type="Proteomes" id="UP001307889">
    <property type="component" value="Chromosome 13"/>
</dbReference>
<proteinExistence type="predicted"/>
<sequence>MEELCITCNWSQTTAGSDYFPGKKSANVFHARVTTSLPSNRTKEQSIYITSVISRAPRFSSTSSDPVRRVYFNSAEDIRLRETRSSSLRRETLEVGLAQMMTTFFTSNCLFKKLLLRTPLSRIRRHPTFVTSFSLMRSFIRVGLSFFTSSHSTVFTGEFRSTGSSGMSDRQN</sequence>
<name>A0ABN7BCX3_9HEMI</name>
<gene>
    <name evidence="1" type="ORF">NTJ_14973</name>
</gene>
<dbReference type="EMBL" id="AP028921">
    <property type="protein sequence ID" value="BET02154.1"/>
    <property type="molecule type" value="Genomic_DNA"/>
</dbReference>
<accession>A0ABN7BCX3</accession>
<reference evidence="1 2" key="1">
    <citation type="submission" date="2023-09" db="EMBL/GenBank/DDBJ databases">
        <title>Nesidiocoris tenuis whole genome shotgun sequence.</title>
        <authorList>
            <person name="Shibata T."/>
            <person name="Shimoda M."/>
            <person name="Kobayashi T."/>
            <person name="Uehara T."/>
        </authorList>
    </citation>
    <scope>NUCLEOTIDE SEQUENCE [LARGE SCALE GENOMIC DNA]</scope>
    <source>
        <strain evidence="1 2">Japan</strain>
    </source>
</reference>
<evidence type="ECO:0000313" key="2">
    <source>
        <dbReference type="Proteomes" id="UP001307889"/>
    </source>
</evidence>
<protein>
    <submittedName>
        <fullName evidence="1">Uncharacterized protein</fullName>
    </submittedName>
</protein>
<keyword evidence="2" id="KW-1185">Reference proteome</keyword>
<evidence type="ECO:0000313" key="1">
    <source>
        <dbReference type="EMBL" id="BET02154.1"/>
    </source>
</evidence>